<gene>
    <name evidence="1" type="ORF">QM089_23790</name>
</gene>
<proteinExistence type="predicted"/>
<dbReference type="RefSeq" id="WP_014611593.1">
    <property type="nucleotide sequence ID" value="NZ_CP091834.1"/>
</dbReference>
<dbReference type="AlphaFoldDB" id="A0AAE4Q3E9"/>
<dbReference type="Proteomes" id="UP001187859">
    <property type="component" value="Unassembled WGS sequence"/>
</dbReference>
<comment type="caution">
    <text evidence="1">The sequence shown here is derived from an EMBL/GenBank/DDBJ whole genome shotgun (WGS) entry which is preliminary data.</text>
</comment>
<protein>
    <submittedName>
        <fullName evidence="1">Uncharacterized protein</fullName>
    </submittedName>
</protein>
<name>A0AAE4Q3E9_9GAMM</name>
<evidence type="ECO:0000313" key="1">
    <source>
        <dbReference type="EMBL" id="MDV5393216.1"/>
    </source>
</evidence>
<reference evidence="1" key="1">
    <citation type="submission" date="2023-05" db="EMBL/GenBank/DDBJ databases">
        <title>Colonisation of extended spectrum b-lactamase- and carbapenemase-producing bacteria on hospital surfaces from low- and middle-income countries.</title>
        <authorList>
            <person name="Nieto-Rosado M."/>
            <person name="Sands K."/>
            <person name="Iregbu K."/>
            <person name="Zahra R."/>
            <person name="Mazarati J.B."/>
            <person name="Mehtar S."/>
            <person name="Barnards-Group B."/>
            <person name="Walsh T.R."/>
        </authorList>
    </citation>
    <scope>NUCLEOTIDE SEQUENCE</scope>
    <source>
        <strain evidence="1">PP-E493</strain>
    </source>
</reference>
<evidence type="ECO:0000313" key="2">
    <source>
        <dbReference type="Proteomes" id="UP001187859"/>
    </source>
</evidence>
<dbReference type="EMBL" id="JASGOQ010000003">
    <property type="protein sequence ID" value="MDV5393216.1"/>
    <property type="molecule type" value="Genomic_DNA"/>
</dbReference>
<organism evidence="1 2">
    <name type="scientific">Shewanella xiamenensis</name>
    <dbReference type="NCBI Taxonomy" id="332186"/>
    <lineage>
        <taxon>Bacteria</taxon>
        <taxon>Pseudomonadati</taxon>
        <taxon>Pseudomonadota</taxon>
        <taxon>Gammaproteobacteria</taxon>
        <taxon>Alteromonadales</taxon>
        <taxon>Shewanellaceae</taxon>
        <taxon>Shewanella</taxon>
    </lineage>
</organism>
<accession>A0AAE4Q3E9</accession>
<sequence length="189" mass="20990">MNNPIPKPPFKQVKGKLGRAYKRSQTNAAGLGEEVIIEPAGSDYVAIDVRSRQLTESANIGNKRIHRLVLSSTEAVSMGSILLHLGESLLDRDEKTCYITVSTEKTEIGENFIREDLATAEQRIARRKSRSHLFGLAQRCLETCTNEKFIEQMTANLAAWAIAEQDEFAINKAEKAIFQLGLVSKDALN</sequence>